<keyword evidence="2" id="KW-1185">Reference proteome</keyword>
<proteinExistence type="predicted"/>
<protein>
    <submittedName>
        <fullName evidence="1">Uncharacterized protein</fullName>
    </submittedName>
</protein>
<dbReference type="Proteomes" id="UP001482513">
    <property type="component" value="Unassembled WGS sequence"/>
</dbReference>
<evidence type="ECO:0000313" key="1">
    <source>
        <dbReference type="EMBL" id="MEP0949735.1"/>
    </source>
</evidence>
<dbReference type="EMBL" id="JAMPKX010000014">
    <property type="protein sequence ID" value="MEP0949735.1"/>
    <property type="molecule type" value="Genomic_DNA"/>
</dbReference>
<dbReference type="RefSeq" id="WP_190707969.1">
    <property type="nucleotide sequence ID" value="NZ_JAMPKX010000014.1"/>
</dbReference>
<name>A0ABV0KAC5_9CYAN</name>
<evidence type="ECO:0000313" key="2">
    <source>
        <dbReference type="Proteomes" id="UP001482513"/>
    </source>
</evidence>
<gene>
    <name evidence="1" type="ORF">NC992_22850</name>
</gene>
<comment type="caution">
    <text evidence="1">The sequence shown here is derived from an EMBL/GenBank/DDBJ whole genome shotgun (WGS) entry which is preliminary data.</text>
</comment>
<sequence length="82" mass="8980">MVSKPELRNNGQVVPSQIITMITKGSTQPDDPRKYLGPLHQQAVDVSKTSTGDCSELEKLEALVLQATDEKKAEMLGGEIER</sequence>
<organism evidence="1 2">
    <name type="scientific">Leptolyngbya subtilissima DQ-A4</name>
    <dbReference type="NCBI Taxonomy" id="2933933"/>
    <lineage>
        <taxon>Bacteria</taxon>
        <taxon>Bacillati</taxon>
        <taxon>Cyanobacteriota</taxon>
        <taxon>Cyanophyceae</taxon>
        <taxon>Leptolyngbyales</taxon>
        <taxon>Leptolyngbyaceae</taxon>
        <taxon>Leptolyngbya group</taxon>
        <taxon>Leptolyngbya</taxon>
    </lineage>
</organism>
<reference evidence="1 2" key="1">
    <citation type="submission" date="2022-04" db="EMBL/GenBank/DDBJ databases">
        <title>Positive selection, recombination, and allopatry shape intraspecific diversity of widespread and dominant cyanobacteria.</title>
        <authorList>
            <person name="Wei J."/>
            <person name="Shu W."/>
            <person name="Hu C."/>
        </authorList>
    </citation>
    <scope>NUCLEOTIDE SEQUENCE [LARGE SCALE GENOMIC DNA]</scope>
    <source>
        <strain evidence="1 2">DQ-A4</strain>
    </source>
</reference>
<accession>A0ABV0KAC5</accession>